<dbReference type="PANTHER" id="PTHR46010">
    <property type="entry name" value="PROTEIN IWS1 HOMOLOG"/>
    <property type="match status" value="1"/>
</dbReference>
<dbReference type="PROSITE" id="PS51319">
    <property type="entry name" value="TFIIS_N"/>
    <property type="match status" value="1"/>
</dbReference>
<name>T1EWZ3_HELRO</name>
<dbReference type="Pfam" id="PF08711">
    <property type="entry name" value="Med26"/>
    <property type="match status" value="1"/>
</dbReference>
<proteinExistence type="inferred from homology"/>
<dbReference type="STRING" id="6412.T1EWZ3"/>
<feature type="compositionally biased region" description="Basic and acidic residues" evidence="3">
    <location>
        <begin position="207"/>
        <end position="228"/>
    </location>
</feature>
<dbReference type="GeneID" id="20201093"/>
<keyword evidence="2" id="KW-0539">Nucleus</keyword>
<feature type="compositionally biased region" description="Polar residues" evidence="3">
    <location>
        <begin position="250"/>
        <end position="264"/>
    </location>
</feature>
<reference evidence="6" key="3">
    <citation type="submission" date="2015-06" db="UniProtKB">
        <authorList>
            <consortium name="EnsemblMetazoa"/>
        </authorList>
    </citation>
    <scope>IDENTIFICATION</scope>
</reference>
<evidence type="ECO:0000256" key="2">
    <source>
        <dbReference type="PROSITE-ProRule" id="PRU00649"/>
    </source>
</evidence>
<dbReference type="InterPro" id="IPR035441">
    <property type="entry name" value="TFIIS/LEDGF_dom_sf"/>
</dbReference>
<accession>T1EWZ3</accession>
<dbReference type="Proteomes" id="UP000015101">
    <property type="component" value="Unassembled WGS sequence"/>
</dbReference>
<protein>
    <recommendedName>
        <fullName evidence="4">TFIIS N-terminal domain-containing protein</fullName>
    </recommendedName>
</protein>
<evidence type="ECO:0000256" key="3">
    <source>
        <dbReference type="SAM" id="MobiDB-lite"/>
    </source>
</evidence>
<evidence type="ECO:0000256" key="1">
    <source>
        <dbReference type="ARBA" id="ARBA00037992"/>
    </source>
</evidence>
<dbReference type="InterPro" id="IPR017923">
    <property type="entry name" value="TFIIS_N"/>
</dbReference>
<dbReference type="KEGG" id="hro:HELRODRAFT_165535"/>
<evidence type="ECO:0000313" key="7">
    <source>
        <dbReference type="Proteomes" id="UP000015101"/>
    </source>
</evidence>
<sequence length="457" mass="52174">MANKYVLENAEIIKIEQELMEELFGFSDESDDSDFESLPEVANEKEIEETNFILNEDKITSVYNAEQMKSHGGRIEDLIGSFGEDDDSNLLKTADENEVKQEKETNKKEMIRDLFGSFDKDDENLTQVAYEKDTKKVYFNPNKKNGQRKREIMIDLFGFCDEDGNLEDLPKLAAENKIKLVHSIPNEPVIQTTYGKNEESECLQEATPDKKQSKKADPVHDKKMEKPAGDGQVTTSKRTAKSSTRPKNYKPSTSSICKRQTSDNGPILYGGDVMITRKREERGKRKRKIDEVEIINDNKNICIISDIIKIMNTAAEQDRELNGQRKPAIRVMQQLPYVKEQLKNVGVIQSLSNSQILSSIAIWLAPLPNHSLPFLEIREVLLKQLLDYPSIGREILEASGLAEAVVSLLEHPKETIENKSICNQLLKKWAKQLIFQNVEKQQQHKKQKLSTETKEKS</sequence>
<dbReference type="EMBL" id="KB097700">
    <property type="protein sequence ID" value="ESN91493.1"/>
    <property type="molecule type" value="Genomic_DNA"/>
</dbReference>
<dbReference type="Gene3D" id="1.20.930.10">
    <property type="entry name" value="Conserved domain common to transcription factors TFIIS, elongin A, CRSP70"/>
    <property type="match status" value="1"/>
</dbReference>
<dbReference type="GO" id="GO:0016973">
    <property type="term" value="P:poly(A)+ mRNA export from nucleus"/>
    <property type="evidence" value="ECO:0000318"/>
    <property type="project" value="GO_Central"/>
</dbReference>
<dbReference type="CTD" id="20201093"/>
<comment type="subcellular location">
    <subcellularLocation>
        <location evidence="2">Nucleus</location>
    </subcellularLocation>
</comment>
<reference evidence="5 7" key="2">
    <citation type="journal article" date="2013" name="Nature">
        <title>Insights into bilaterian evolution from three spiralian genomes.</title>
        <authorList>
            <person name="Simakov O."/>
            <person name="Marletaz F."/>
            <person name="Cho S.J."/>
            <person name="Edsinger-Gonzales E."/>
            <person name="Havlak P."/>
            <person name="Hellsten U."/>
            <person name="Kuo D.H."/>
            <person name="Larsson T."/>
            <person name="Lv J."/>
            <person name="Arendt D."/>
            <person name="Savage R."/>
            <person name="Osoegawa K."/>
            <person name="de Jong P."/>
            <person name="Grimwood J."/>
            <person name="Chapman J.A."/>
            <person name="Shapiro H."/>
            <person name="Aerts A."/>
            <person name="Otillar R.P."/>
            <person name="Terry A.Y."/>
            <person name="Boore J.L."/>
            <person name="Grigoriev I.V."/>
            <person name="Lindberg D.R."/>
            <person name="Seaver E.C."/>
            <person name="Weisblat D.A."/>
            <person name="Putnam N.H."/>
            <person name="Rokhsar D.S."/>
        </authorList>
    </citation>
    <scope>NUCLEOTIDE SEQUENCE</scope>
</reference>
<dbReference type="GO" id="GO:0005634">
    <property type="term" value="C:nucleus"/>
    <property type="evidence" value="ECO:0000318"/>
    <property type="project" value="GO_Central"/>
</dbReference>
<feature type="domain" description="TFIIS N-terminal" evidence="4">
    <location>
        <begin position="358"/>
        <end position="436"/>
    </location>
</feature>
<dbReference type="OrthoDB" id="21124at2759"/>
<dbReference type="InterPro" id="IPR051037">
    <property type="entry name" value="RNAPII_TF_IWS1"/>
</dbReference>
<feature type="compositionally biased region" description="Low complexity" evidence="3">
    <location>
        <begin position="234"/>
        <end position="245"/>
    </location>
</feature>
<dbReference type="RefSeq" id="XP_009030342.1">
    <property type="nucleotide sequence ID" value="XM_009032094.1"/>
</dbReference>
<organism evidence="6 7">
    <name type="scientific">Helobdella robusta</name>
    <name type="common">Californian leech</name>
    <dbReference type="NCBI Taxonomy" id="6412"/>
    <lineage>
        <taxon>Eukaryota</taxon>
        <taxon>Metazoa</taxon>
        <taxon>Spiralia</taxon>
        <taxon>Lophotrochozoa</taxon>
        <taxon>Annelida</taxon>
        <taxon>Clitellata</taxon>
        <taxon>Hirudinea</taxon>
        <taxon>Rhynchobdellida</taxon>
        <taxon>Glossiphoniidae</taxon>
        <taxon>Helobdella</taxon>
    </lineage>
</organism>
<reference evidence="7" key="1">
    <citation type="submission" date="2012-12" db="EMBL/GenBank/DDBJ databases">
        <authorList>
            <person name="Hellsten U."/>
            <person name="Grimwood J."/>
            <person name="Chapman J.A."/>
            <person name="Shapiro H."/>
            <person name="Aerts A."/>
            <person name="Otillar R.P."/>
            <person name="Terry A.Y."/>
            <person name="Boore J.L."/>
            <person name="Simakov O."/>
            <person name="Marletaz F."/>
            <person name="Cho S.-J."/>
            <person name="Edsinger-Gonzales E."/>
            <person name="Havlak P."/>
            <person name="Kuo D.-H."/>
            <person name="Larsson T."/>
            <person name="Lv J."/>
            <person name="Arendt D."/>
            <person name="Savage R."/>
            <person name="Osoegawa K."/>
            <person name="de Jong P."/>
            <person name="Lindberg D.R."/>
            <person name="Seaver E.C."/>
            <person name="Weisblat D.A."/>
            <person name="Putnam N.H."/>
            <person name="Grigoriev I.V."/>
            <person name="Rokhsar D.S."/>
        </authorList>
    </citation>
    <scope>NUCLEOTIDE SEQUENCE</scope>
</reference>
<gene>
    <name evidence="6" type="primary">20201093</name>
    <name evidence="5" type="ORF">HELRODRAFT_165535</name>
</gene>
<feature type="region of interest" description="Disordered" evidence="3">
    <location>
        <begin position="191"/>
        <end position="270"/>
    </location>
</feature>
<dbReference type="AlphaFoldDB" id="T1EWZ3"/>
<keyword evidence="7" id="KW-1185">Reference proteome</keyword>
<evidence type="ECO:0000313" key="5">
    <source>
        <dbReference type="EMBL" id="ESN91493.1"/>
    </source>
</evidence>
<dbReference type="HOGENOM" id="CLU_598903_0_0_1"/>
<dbReference type="PANTHER" id="PTHR46010:SF1">
    <property type="entry name" value="PROTEIN IWS1 HOMOLOG"/>
    <property type="match status" value="1"/>
</dbReference>
<dbReference type="eggNOG" id="KOG1793">
    <property type="taxonomic scope" value="Eukaryota"/>
</dbReference>
<comment type="similarity">
    <text evidence="1">Belongs to the IWS1 family.</text>
</comment>
<dbReference type="EMBL" id="AMQM01002091">
    <property type="status" value="NOT_ANNOTATED_CDS"/>
    <property type="molecule type" value="Genomic_DNA"/>
</dbReference>
<dbReference type="EnsemblMetazoa" id="HelroT165535">
    <property type="protein sequence ID" value="HelroP165535"/>
    <property type="gene ID" value="HelroG165535"/>
</dbReference>
<dbReference type="InParanoid" id="T1EWZ3"/>
<evidence type="ECO:0000313" key="6">
    <source>
        <dbReference type="EnsemblMetazoa" id="HelroP165535"/>
    </source>
</evidence>
<evidence type="ECO:0000259" key="4">
    <source>
        <dbReference type="PROSITE" id="PS51319"/>
    </source>
</evidence>